<reference evidence="2 3" key="1">
    <citation type="submission" date="2018-12" db="EMBL/GenBank/DDBJ databases">
        <title>Glycomyces sp. YIM 121974 draft genome.</title>
        <authorList>
            <person name="Li Q."/>
        </authorList>
    </citation>
    <scope>NUCLEOTIDE SEQUENCE [LARGE SCALE GENOMIC DNA]</scope>
    <source>
        <strain evidence="2 3">YIM 121974</strain>
    </source>
</reference>
<organism evidence="2 3">
    <name type="scientific">Glycomyces terrestris</name>
    <dbReference type="NCBI Taxonomy" id="2493553"/>
    <lineage>
        <taxon>Bacteria</taxon>
        <taxon>Bacillati</taxon>
        <taxon>Actinomycetota</taxon>
        <taxon>Actinomycetes</taxon>
        <taxon>Glycomycetales</taxon>
        <taxon>Glycomycetaceae</taxon>
        <taxon>Glycomyces</taxon>
    </lineage>
</organism>
<proteinExistence type="predicted"/>
<dbReference type="RefSeq" id="WP_125245853.1">
    <property type="nucleotide sequence ID" value="NZ_RSEB01000001.1"/>
</dbReference>
<comment type="caution">
    <text evidence="2">The sequence shown here is derived from an EMBL/GenBank/DDBJ whole genome shotgun (WGS) entry which is preliminary data.</text>
</comment>
<sequence>MTREHESAAERDARRAAQLERLHERTERSEDAGGGRRPDRDRAKRFSGPIGLNDDGSPQRELSEAERRHNADIRAGRKRPGSAIEDPPDRD</sequence>
<feature type="compositionally biased region" description="Basic and acidic residues" evidence="1">
    <location>
        <begin position="57"/>
        <end position="75"/>
    </location>
</feature>
<evidence type="ECO:0000256" key="1">
    <source>
        <dbReference type="SAM" id="MobiDB-lite"/>
    </source>
</evidence>
<evidence type="ECO:0000313" key="3">
    <source>
        <dbReference type="Proteomes" id="UP000277256"/>
    </source>
</evidence>
<keyword evidence="3" id="KW-1185">Reference proteome</keyword>
<accession>A0A426V3E6</accession>
<feature type="compositionally biased region" description="Basic and acidic residues" evidence="1">
    <location>
        <begin position="1"/>
        <end position="44"/>
    </location>
</feature>
<name>A0A426V3E6_9ACTN</name>
<evidence type="ECO:0000313" key="2">
    <source>
        <dbReference type="EMBL" id="RRS01375.1"/>
    </source>
</evidence>
<protein>
    <submittedName>
        <fullName evidence="2">Uncharacterized protein</fullName>
    </submittedName>
</protein>
<feature type="region of interest" description="Disordered" evidence="1">
    <location>
        <begin position="1"/>
        <end position="91"/>
    </location>
</feature>
<gene>
    <name evidence="2" type="ORF">EIW28_00950</name>
</gene>
<dbReference type="AlphaFoldDB" id="A0A426V3E6"/>
<dbReference type="EMBL" id="RSEB01000001">
    <property type="protein sequence ID" value="RRS01375.1"/>
    <property type="molecule type" value="Genomic_DNA"/>
</dbReference>
<dbReference type="Proteomes" id="UP000277256">
    <property type="component" value="Unassembled WGS sequence"/>
</dbReference>